<dbReference type="Pfam" id="PF01751">
    <property type="entry name" value="Toprim"/>
    <property type="match status" value="1"/>
</dbReference>
<dbReference type="Proteomes" id="UP000095751">
    <property type="component" value="Unassembled WGS sequence"/>
</dbReference>
<dbReference type="PANTHER" id="PTHR11390:SF21">
    <property type="entry name" value="DNA TOPOISOMERASE 3-ALPHA"/>
    <property type="match status" value="1"/>
</dbReference>
<dbReference type="GO" id="GO:0003677">
    <property type="term" value="F:DNA binding"/>
    <property type="evidence" value="ECO:0007669"/>
    <property type="project" value="UniProtKB-KW"/>
</dbReference>
<dbReference type="KEGG" id="fcy:FRACYDRAFT_247872"/>
<dbReference type="PROSITE" id="PS00396">
    <property type="entry name" value="TOPO_IA_1"/>
    <property type="match status" value="1"/>
</dbReference>
<dbReference type="PRINTS" id="PR00417">
    <property type="entry name" value="PRTPISMRASEI"/>
</dbReference>
<gene>
    <name evidence="10" type="primary">Top3a_1</name>
    <name evidence="10" type="ORF">FRACYDRAFT_247872</name>
</gene>
<dbReference type="SMART" id="SM00437">
    <property type="entry name" value="TOP1Ac"/>
    <property type="match status" value="1"/>
</dbReference>
<dbReference type="Pfam" id="PF01131">
    <property type="entry name" value="Topoisom_bac"/>
    <property type="match status" value="1"/>
</dbReference>
<dbReference type="GO" id="GO:0003917">
    <property type="term" value="F:DNA topoisomerase type I (single strand cut, ATP-independent) activity"/>
    <property type="evidence" value="ECO:0007669"/>
    <property type="project" value="UniProtKB-EC"/>
</dbReference>
<dbReference type="SMART" id="SM00436">
    <property type="entry name" value="TOP1Bc"/>
    <property type="match status" value="1"/>
</dbReference>
<reference evidence="10 11" key="1">
    <citation type="submission" date="2016-09" db="EMBL/GenBank/DDBJ databases">
        <title>Extensive genetic diversity and differential bi-allelic expression allows diatom success in the polar Southern Ocean.</title>
        <authorList>
            <consortium name="DOE Joint Genome Institute"/>
            <person name="Mock T."/>
            <person name="Otillar R.P."/>
            <person name="Strauss J."/>
            <person name="Dupont C."/>
            <person name="Frickenhaus S."/>
            <person name="Maumus F."/>
            <person name="Mcmullan M."/>
            <person name="Sanges R."/>
            <person name="Schmutz J."/>
            <person name="Toseland A."/>
            <person name="Valas R."/>
            <person name="Veluchamy A."/>
            <person name="Ward B.J."/>
            <person name="Allen A."/>
            <person name="Barry K."/>
            <person name="Falciatore A."/>
            <person name="Ferrante M."/>
            <person name="Fortunato A.E."/>
            <person name="Gloeckner G."/>
            <person name="Gruber A."/>
            <person name="Hipkin R."/>
            <person name="Janech M."/>
            <person name="Kroth P."/>
            <person name="Leese F."/>
            <person name="Lindquist E."/>
            <person name="Lyon B.R."/>
            <person name="Martin J."/>
            <person name="Mayer C."/>
            <person name="Parker M."/>
            <person name="Quesneville H."/>
            <person name="Raymond J."/>
            <person name="Uhlig C."/>
            <person name="Valentin K.U."/>
            <person name="Worden A.Z."/>
            <person name="Armbrust E.V."/>
            <person name="Bowler C."/>
            <person name="Green B."/>
            <person name="Moulton V."/>
            <person name="Van Oosterhout C."/>
            <person name="Grigoriev I."/>
        </authorList>
    </citation>
    <scope>NUCLEOTIDE SEQUENCE [LARGE SCALE GENOMIC DNA]</scope>
    <source>
        <strain evidence="10 11">CCMP1102</strain>
    </source>
</reference>
<comment type="catalytic activity">
    <reaction evidence="1 7">
        <text>ATP-independent breakage of single-stranded DNA, followed by passage and rejoining.</text>
        <dbReference type="EC" id="5.6.2.1"/>
    </reaction>
</comment>
<dbReference type="InterPro" id="IPR000380">
    <property type="entry name" value="Topo_IA"/>
</dbReference>
<dbReference type="Gene3D" id="2.70.20.10">
    <property type="entry name" value="Topoisomerase I, domain 3"/>
    <property type="match status" value="1"/>
</dbReference>
<dbReference type="InterPro" id="IPR003601">
    <property type="entry name" value="Topo_IA_2"/>
</dbReference>
<dbReference type="GO" id="GO:0006310">
    <property type="term" value="P:DNA recombination"/>
    <property type="evidence" value="ECO:0007669"/>
    <property type="project" value="TreeGrafter"/>
</dbReference>
<keyword evidence="11" id="KW-1185">Reference proteome</keyword>
<evidence type="ECO:0000256" key="7">
    <source>
        <dbReference type="RuleBase" id="RU362092"/>
    </source>
</evidence>
<comment type="function">
    <text evidence="7">Introduces a single-strand break via transesterification at a target site in duplex DNA. Releases the supercoiling and torsional tension of DNA introduced during the DNA replication and transcription by transiently cleaving and rejoining one strand of the DNA duplex. The scissile phosphodiester is attacked by the catalytic tyrosine of the enzyme, resulting in the formation of a DNA-(5'-phosphotyrosyl)-enzyme intermediate and the expulsion of a 3'-OH DNA strand.</text>
</comment>
<feature type="compositionally biased region" description="Gly residues" evidence="8">
    <location>
        <begin position="699"/>
        <end position="713"/>
    </location>
</feature>
<dbReference type="GO" id="GO:0006265">
    <property type="term" value="P:DNA topological change"/>
    <property type="evidence" value="ECO:0007669"/>
    <property type="project" value="InterPro"/>
</dbReference>
<dbReference type="Gene3D" id="1.10.290.10">
    <property type="entry name" value="Topoisomerase I, domain 4"/>
    <property type="match status" value="1"/>
</dbReference>
<dbReference type="Gene3D" id="3.40.50.140">
    <property type="match status" value="1"/>
</dbReference>
<dbReference type="FunFam" id="1.10.290.10:FF:000001">
    <property type="entry name" value="DNA topoisomerase"/>
    <property type="match status" value="1"/>
</dbReference>
<dbReference type="InterPro" id="IPR013826">
    <property type="entry name" value="Topo_IA_cen_sub3"/>
</dbReference>
<dbReference type="InterPro" id="IPR023406">
    <property type="entry name" value="Topo_IA_AS"/>
</dbReference>
<dbReference type="GO" id="GO:0005634">
    <property type="term" value="C:nucleus"/>
    <property type="evidence" value="ECO:0007669"/>
    <property type="project" value="TreeGrafter"/>
</dbReference>
<feature type="region of interest" description="Disordered" evidence="8">
    <location>
        <begin position="63"/>
        <end position="91"/>
    </location>
</feature>
<evidence type="ECO:0000259" key="9">
    <source>
        <dbReference type="PROSITE" id="PS52039"/>
    </source>
</evidence>
<dbReference type="EC" id="5.6.2.1" evidence="3 7"/>
<dbReference type="AlphaFoldDB" id="A0A1E7EWM7"/>
<protein>
    <recommendedName>
        <fullName evidence="3 7">DNA topoisomerase</fullName>
        <ecNumber evidence="3 7">5.6.2.1</ecNumber>
    </recommendedName>
</protein>
<dbReference type="InterPro" id="IPR013497">
    <property type="entry name" value="Topo_IA_cen"/>
</dbReference>
<dbReference type="GO" id="GO:0006281">
    <property type="term" value="P:DNA repair"/>
    <property type="evidence" value="ECO:0007669"/>
    <property type="project" value="TreeGrafter"/>
</dbReference>
<dbReference type="InParanoid" id="A0A1E7EWM7"/>
<dbReference type="InterPro" id="IPR013824">
    <property type="entry name" value="Topo_IA_cen_sub1"/>
</dbReference>
<proteinExistence type="inferred from homology"/>
<feature type="region of interest" description="Disordered" evidence="8">
    <location>
        <begin position="692"/>
        <end position="719"/>
    </location>
</feature>
<evidence type="ECO:0000256" key="6">
    <source>
        <dbReference type="ARBA" id="ARBA00023235"/>
    </source>
</evidence>
<keyword evidence="4 7" id="KW-0799">Topoisomerase</keyword>
<sequence length="896" mass="100249">MVGNYNNRTRQGPPVLLNVAEKPSVARALAKVFSQMPQSREGEPMRRDAAQIFTHDNVLFPDIFSQGNNNNNNNNNNNRTQQHQQQQQQQIRPHRMITTSVRGHLAGIDFAGEYKQWGRCDPLELFEAPLEVTYSEDMERLRRMLANESKKVDVLVLWLDCDREGEAIADEVLQVCVDSNRRLIPNVYRAKFSTVMDGEIKRALNTLGRINDYFVQAVKARTELDLRVGAAFTRFQTTRLQKKFTLPGNGEGGNSVVSYGPCQFPTLGFVVERWARIETFVQDDFWFLELSLQVQPPSSGIDGGDNRNNNARPITFTWKRQPNTATVISLEGRPKNKWRPLPLATIELQKRASRYLRIGSETLMKAAEQLYQNGFISYPRTETERFRPEFQHHPLIRDFASLSDAAGPYASYANQLLNENGYQPPRAGPNDDQAHPPITPCKVVDPNTIQDLTQQKVYILVVKHYLACCSRDAVGRETSLTLKIASEEFTAKGLMVEQKNWLEIYHPYERWSTGQGELPHLRVGSRVIPESLVMKEGKTTPPQPISEPELITIMDKCGIGTDATIAQHIATIQQRDYATKDNNQRFSPTKLGIALVEGYNNMGYQLNKPDLRRETERECNLVANGQKSKDDIVGPILDKMKDCYRVATRDAHKLDQAMARHYSRVGTGNDTEVLQAQFSECGNCQRSMALKQERRTGNNSGGARRGGQGGRGRGNSSSEPKKLLFCNTCQEGWMLPRGECRPKIEEGANASPVKCAICDFQVIAVARGGGYTGNGYNICPKCYNDSPQEYSNGGGNHACFGCSHPTCALAGGNKGSEVEVFACPFCREKRIQGGKISLRKNSRGVNNVVVLLFGYLNLSEASKFLLATKMCALDAPRNPLYGRSPSSGSLVEYLLI</sequence>
<dbReference type="InterPro" id="IPR034144">
    <property type="entry name" value="TOPRIM_TopoIII"/>
</dbReference>
<dbReference type="InterPro" id="IPR006171">
    <property type="entry name" value="TOPRIM_dom"/>
</dbReference>
<accession>A0A1E7EWM7</accession>
<evidence type="ECO:0000256" key="1">
    <source>
        <dbReference type="ARBA" id="ARBA00000213"/>
    </source>
</evidence>
<comment type="similarity">
    <text evidence="2 7">Belongs to the type IA topoisomerase family.</text>
</comment>
<dbReference type="PANTHER" id="PTHR11390">
    <property type="entry name" value="PROKARYOTIC DNA TOPOISOMERASE"/>
    <property type="match status" value="1"/>
</dbReference>
<dbReference type="CDD" id="cd00186">
    <property type="entry name" value="TOP1Ac"/>
    <property type="match status" value="1"/>
</dbReference>
<dbReference type="InterPro" id="IPR003602">
    <property type="entry name" value="Topo_IA_DNA-bd_dom"/>
</dbReference>
<dbReference type="CDD" id="cd03362">
    <property type="entry name" value="TOPRIM_TopoIA_TopoIII"/>
    <property type="match status" value="1"/>
</dbReference>
<dbReference type="InterPro" id="IPR023405">
    <property type="entry name" value="Topo_IA_core_domain"/>
</dbReference>
<dbReference type="SUPFAM" id="SSF56712">
    <property type="entry name" value="Prokaryotic type I DNA topoisomerase"/>
    <property type="match status" value="1"/>
</dbReference>
<dbReference type="OrthoDB" id="430051at2759"/>
<feature type="domain" description="Topo IA-type catalytic" evidence="9">
    <location>
        <begin position="211"/>
        <end position="644"/>
    </location>
</feature>
<dbReference type="PROSITE" id="PS52039">
    <property type="entry name" value="TOPO_IA_2"/>
    <property type="match status" value="1"/>
</dbReference>
<evidence type="ECO:0000256" key="4">
    <source>
        <dbReference type="ARBA" id="ARBA00023029"/>
    </source>
</evidence>
<evidence type="ECO:0000313" key="10">
    <source>
        <dbReference type="EMBL" id="OEU10257.1"/>
    </source>
</evidence>
<name>A0A1E7EWM7_9STRA</name>
<dbReference type="InterPro" id="IPR013825">
    <property type="entry name" value="Topo_IA_cen_sub2"/>
</dbReference>
<evidence type="ECO:0000256" key="2">
    <source>
        <dbReference type="ARBA" id="ARBA00009446"/>
    </source>
</evidence>
<evidence type="ECO:0000313" key="11">
    <source>
        <dbReference type="Proteomes" id="UP000095751"/>
    </source>
</evidence>
<dbReference type="GO" id="GO:0031422">
    <property type="term" value="C:RecQ family helicase-topoisomerase III complex"/>
    <property type="evidence" value="ECO:0007669"/>
    <property type="project" value="TreeGrafter"/>
</dbReference>
<dbReference type="FunCoup" id="A0A1E7EWM7">
    <property type="interactions" value="491"/>
</dbReference>
<evidence type="ECO:0000256" key="8">
    <source>
        <dbReference type="SAM" id="MobiDB-lite"/>
    </source>
</evidence>
<dbReference type="Gene3D" id="1.10.460.10">
    <property type="entry name" value="Topoisomerase I, domain 2"/>
    <property type="match status" value="1"/>
</dbReference>
<feature type="compositionally biased region" description="Low complexity" evidence="8">
    <location>
        <begin position="66"/>
        <end position="90"/>
    </location>
</feature>
<dbReference type="EMBL" id="KV784373">
    <property type="protein sequence ID" value="OEU10257.1"/>
    <property type="molecule type" value="Genomic_DNA"/>
</dbReference>
<keyword evidence="6 7" id="KW-0413">Isomerase</keyword>
<evidence type="ECO:0000256" key="5">
    <source>
        <dbReference type="ARBA" id="ARBA00023125"/>
    </source>
</evidence>
<dbReference type="SMART" id="SM00493">
    <property type="entry name" value="TOPRIM"/>
    <property type="match status" value="1"/>
</dbReference>
<evidence type="ECO:0000256" key="3">
    <source>
        <dbReference type="ARBA" id="ARBA00012891"/>
    </source>
</evidence>
<keyword evidence="5 7" id="KW-0238">DNA-binding</keyword>
<organism evidence="10 11">
    <name type="scientific">Fragilariopsis cylindrus CCMP1102</name>
    <dbReference type="NCBI Taxonomy" id="635003"/>
    <lineage>
        <taxon>Eukaryota</taxon>
        <taxon>Sar</taxon>
        <taxon>Stramenopiles</taxon>
        <taxon>Ochrophyta</taxon>
        <taxon>Bacillariophyta</taxon>
        <taxon>Bacillariophyceae</taxon>
        <taxon>Bacillariophycidae</taxon>
        <taxon>Bacillariales</taxon>
        <taxon>Bacillariaceae</taxon>
        <taxon>Fragilariopsis</taxon>
    </lineage>
</organism>